<dbReference type="CDD" id="cd16440">
    <property type="entry name" value="beta_Kdo_transferase_KpsC_1"/>
    <property type="match status" value="1"/>
</dbReference>
<evidence type="ECO:0008006" key="3">
    <source>
        <dbReference type="Google" id="ProtNLM"/>
    </source>
</evidence>
<gene>
    <name evidence="1" type="ORF">GLW04_09505</name>
</gene>
<name>A0A845DRJ4_9BACI</name>
<organism evidence="1 2">
    <name type="scientific">Halobacillus litoralis</name>
    <dbReference type="NCBI Taxonomy" id="45668"/>
    <lineage>
        <taxon>Bacteria</taxon>
        <taxon>Bacillati</taxon>
        <taxon>Bacillota</taxon>
        <taxon>Bacilli</taxon>
        <taxon>Bacillales</taxon>
        <taxon>Bacillaceae</taxon>
        <taxon>Halobacillus</taxon>
    </lineage>
</organism>
<dbReference type="InterPro" id="IPR007833">
    <property type="entry name" value="Capsule_polysaccharide_synth"/>
</dbReference>
<dbReference type="Proteomes" id="UP000460949">
    <property type="component" value="Unassembled WGS sequence"/>
</dbReference>
<dbReference type="AlphaFoldDB" id="A0A845DRJ4"/>
<dbReference type="CDD" id="cd16439">
    <property type="entry name" value="beta_Kdo_transferase_KpsC_2"/>
    <property type="match status" value="1"/>
</dbReference>
<reference evidence="1 2" key="1">
    <citation type="submission" date="2019-11" db="EMBL/GenBank/DDBJ databases">
        <title>Genome sequences of 17 halophilic strains isolated from different environments.</title>
        <authorList>
            <person name="Furrow R.E."/>
        </authorList>
    </citation>
    <scope>NUCLEOTIDE SEQUENCE [LARGE SCALE GENOMIC DNA]</scope>
    <source>
        <strain evidence="1 2">22511_23_Filter</strain>
    </source>
</reference>
<evidence type="ECO:0000313" key="2">
    <source>
        <dbReference type="Proteomes" id="UP000460949"/>
    </source>
</evidence>
<accession>A0A845DRJ4</accession>
<dbReference type="GO" id="GO:0015774">
    <property type="term" value="P:polysaccharide transport"/>
    <property type="evidence" value="ECO:0007669"/>
    <property type="project" value="InterPro"/>
</dbReference>
<sequence>MKDMNTIKKVVRKLTSARSYNRMASMYNKVAPKQKTDKPIAFLIGFSKWKRPHVETFLQEYEVRFVEDNVNYGKLFKEVKLYKDPVFIVWGYKESQKINAFSATYNIPLYRLEDGFIRSVDLGASHSKPLSMCLDSQALYFDSTQRTDLEDILNSYDFDANSELLIQASESIKQLKDLQISKYNNVEAKDAEAIYGPKKKRRILVIGQVEDDASIKRGCAIKLTNNDLVWIAKTENPDAEIIYKPHPDVLFGKRPMQSNPKDVDHIAHVIKEPLSLSDSFKTIDHVYTITSLAGFEALLRDIPVTTLGAPFYSGWGLTDDRQPVERRQRNLTVEQVFAAAYILYPKYVNPFTKRETTITETISTLQMLRQINNQKEEAEVIEEHALKDAFLIGFSNWQRNFIESYFSNYNVNFISSKNSLKSTMNKLNKSQNKVIFVWRYSESVEIFNYAQENNISIHRVDDGFLRSTGLEETKSYPISLIVDDNGLHYDSEKGSKLVDILSTYEFSKNPELIQEAKSAISLINSLNVSKYSFGVSRPFSDVYGEKQKKRILVLGQVENSILRKSTTMDMSNNDLVWMAKVENPDAEIFYKPHPEVLFGQRTVKSNPEEIAHIAEIVEEPFSISDILDEMDHVYTISSLGGFEALIKGIPVTTFGTPFYAGWGLTDDRDDAKKDKTLSLAELFAGAYMLYPTYRNPFTKKEIGLIEAVKLLSAMKESAKDQPIILTPEEREQLNLEEVDLEGKEPEFTSFIPRESTFNNLAVKGEDKGKIGVLSKGIRDIPNLQSFLDGEVTFSPKESVNELSYLAGWGMKPSAKKALAFCEEHNVPYLRLEDGFLRSVGLGVDNYPPLSMCIDDVGIYYDGTKPSRLENILNTTGWESEELMEYARKAKEMILSNRLSKYNHAPPIDPHTFKQNGKKRVLVIDQTFGDMSVTLGLADEDKFIEMYYTARRENPEADIYIKTHPDVIAGKKKGYFSNIDIDANTFFIYDNGNPITLLNEIDEAYVVTSQMGFEALMLGKKVTCFGLPFYSGWGVTTDKIDCPRRRVVRNVEELFAAAYLLYPRYINPDTGNRGSIFDVIEHIIESKKSELTTMV</sequence>
<protein>
    <recommendedName>
        <fullName evidence="3">Beta-3-deoxy-D-manno-oct-2-ulosonic acid transferase</fullName>
    </recommendedName>
</protein>
<proteinExistence type="predicted"/>
<dbReference type="GO" id="GO:0000271">
    <property type="term" value="P:polysaccharide biosynthetic process"/>
    <property type="evidence" value="ECO:0007669"/>
    <property type="project" value="InterPro"/>
</dbReference>
<dbReference type="Pfam" id="PF05159">
    <property type="entry name" value="Capsule_synth"/>
    <property type="match status" value="3"/>
</dbReference>
<comment type="caution">
    <text evidence="1">The sequence shown here is derived from an EMBL/GenBank/DDBJ whole genome shotgun (WGS) entry which is preliminary data.</text>
</comment>
<dbReference type="EMBL" id="WMET01000002">
    <property type="protein sequence ID" value="MYL20120.1"/>
    <property type="molecule type" value="Genomic_DNA"/>
</dbReference>
<evidence type="ECO:0000313" key="1">
    <source>
        <dbReference type="EMBL" id="MYL20120.1"/>
    </source>
</evidence>